<evidence type="ECO:0000256" key="1">
    <source>
        <dbReference type="SAM" id="SignalP"/>
    </source>
</evidence>
<feature type="chain" id="PRO_5027030321" evidence="1">
    <location>
        <begin position="25"/>
        <end position="456"/>
    </location>
</feature>
<dbReference type="RefSeq" id="WP_164040335.1">
    <property type="nucleotide sequence ID" value="NZ_JAAGNZ010000001.1"/>
</dbReference>
<accession>A0A6M0IJL5</accession>
<dbReference type="InterPro" id="IPR025515">
    <property type="entry name" value="DUF4403"/>
</dbReference>
<keyword evidence="3" id="KW-1185">Reference proteome</keyword>
<evidence type="ECO:0000313" key="3">
    <source>
        <dbReference type="Proteomes" id="UP000477386"/>
    </source>
</evidence>
<evidence type="ECO:0000313" key="2">
    <source>
        <dbReference type="EMBL" id="NEU68468.1"/>
    </source>
</evidence>
<keyword evidence="1" id="KW-0732">Signal</keyword>
<proteinExistence type="predicted"/>
<name>A0A6M0IJL5_9BACT</name>
<reference evidence="2 3" key="1">
    <citation type="submission" date="2020-02" db="EMBL/GenBank/DDBJ databases">
        <title>Draft genome sequence of two Spirosoma agri KCTC 52727 and Spirosoma terrae KCTC 52035.</title>
        <authorList>
            <person name="Rojas J."/>
            <person name="Ambika Manirajan B."/>
            <person name="Ratering S."/>
            <person name="Suarez C."/>
            <person name="Schnell S."/>
        </authorList>
    </citation>
    <scope>NUCLEOTIDE SEQUENCE [LARGE SCALE GENOMIC DNA]</scope>
    <source>
        <strain evidence="2 3">KCTC 52727</strain>
    </source>
</reference>
<protein>
    <submittedName>
        <fullName evidence="2">DUF4403 family protein</fullName>
    </submittedName>
</protein>
<dbReference type="Pfam" id="PF14356">
    <property type="entry name" value="DUF4403"/>
    <property type="match status" value="1"/>
</dbReference>
<feature type="signal peptide" evidence="1">
    <location>
        <begin position="1"/>
        <end position="24"/>
    </location>
</feature>
<dbReference type="EMBL" id="JAAGNZ010000001">
    <property type="protein sequence ID" value="NEU68468.1"/>
    <property type="molecule type" value="Genomic_DNA"/>
</dbReference>
<comment type="caution">
    <text evidence="2">The sequence shown here is derived from an EMBL/GenBank/DDBJ whole genome shotgun (WGS) entry which is preliminary data.</text>
</comment>
<dbReference type="AlphaFoldDB" id="A0A6M0IJL5"/>
<dbReference type="Proteomes" id="UP000477386">
    <property type="component" value="Unassembled WGS sequence"/>
</dbReference>
<organism evidence="2 3">
    <name type="scientific">Spirosoma agri</name>
    <dbReference type="NCBI Taxonomy" id="1987381"/>
    <lineage>
        <taxon>Bacteria</taxon>
        <taxon>Pseudomonadati</taxon>
        <taxon>Bacteroidota</taxon>
        <taxon>Cytophagia</taxon>
        <taxon>Cytophagales</taxon>
        <taxon>Cytophagaceae</taxon>
        <taxon>Spirosoma</taxon>
    </lineage>
</organism>
<gene>
    <name evidence="2" type="ORF">GK091_16385</name>
</gene>
<sequence length="456" mass="50421">MKPSRRIQLPIALALLLVMTQCQNVDTGPPKSTGFDPAIPPQISYLAGSITFQLPELEAKINRELDPVLVGKETKGGLFSFRVERSGPVRIQYVNQQIQFSAPLQLWLNQPFSSGDESQKKPFCSLNTNFQSPLSVTADWRLSTKVKFTSFNWIKKPEIRILGREIPLADLAQNVLDKHRSSIEQAIDSAIYGDLRLDKTVSPIWQAIQKPISLNKEYGLWLLPKPISVAASPITGNNKQITTHLRIALETKTALTAEQPKSPDVPLPPLQKRDTVSQLAELHVMNFIPYATINRTLTSTLAKEPKKLALGILTINKAAVYGGQRTVIVKTEVSGLIDGVLYLRGRPEFDTKTNTLHVKELDFDAVTDDALSKLVGSIVHRGLRKALESMLTIPLGDKIAQLPQLINTAFEKGPGKTTDLGIESFQFIPQKIAVRPDGIQVPITVKSKVAVQIQKL</sequence>